<protein>
    <submittedName>
        <fullName evidence="1">Putative secreted protein</fullName>
    </submittedName>
</protein>
<sequence length="86" mass="9870">MPLSIFSGYFYIVRTVLPVRWEALVQPWAQCNYVVYIKKSVCEVSSCTQPSVKNSCLILRRYFVCTDMLQPDILTLFCSPHIGSNT</sequence>
<evidence type="ECO:0000313" key="1">
    <source>
        <dbReference type="EMBL" id="NIE44885.1"/>
    </source>
</evidence>
<name>A0A6G5A1I4_RHIMP</name>
<dbReference type="AlphaFoldDB" id="A0A6G5A1I4"/>
<dbReference type="EMBL" id="GIKN01002612">
    <property type="protein sequence ID" value="NIE44885.1"/>
    <property type="molecule type" value="Transcribed_RNA"/>
</dbReference>
<organism evidence="1">
    <name type="scientific">Rhipicephalus microplus</name>
    <name type="common">Cattle tick</name>
    <name type="synonym">Boophilus microplus</name>
    <dbReference type="NCBI Taxonomy" id="6941"/>
    <lineage>
        <taxon>Eukaryota</taxon>
        <taxon>Metazoa</taxon>
        <taxon>Ecdysozoa</taxon>
        <taxon>Arthropoda</taxon>
        <taxon>Chelicerata</taxon>
        <taxon>Arachnida</taxon>
        <taxon>Acari</taxon>
        <taxon>Parasitiformes</taxon>
        <taxon>Ixodida</taxon>
        <taxon>Ixodoidea</taxon>
        <taxon>Ixodidae</taxon>
        <taxon>Rhipicephalinae</taxon>
        <taxon>Rhipicephalus</taxon>
        <taxon>Boophilus</taxon>
    </lineage>
</organism>
<accession>A0A6G5A1I4</accession>
<proteinExistence type="predicted"/>
<reference evidence="1" key="1">
    <citation type="submission" date="2020-03" db="EMBL/GenBank/DDBJ databases">
        <title>A transcriptome and proteome of the tick Rhipicephalus microplus shaped by the genetic composition of its hosts and developmental stage.</title>
        <authorList>
            <person name="Garcia G.R."/>
            <person name="Ribeiro J.M.C."/>
            <person name="Maruyama S.R."/>
            <person name="Gardinasse L.G."/>
            <person name="Nelson K."/>
            <person name="Ferreira B.R."/>
            <person name="Andrade T.G."/>
            <person name="Santos I.K.F.M."/>
        </authorList>
    </citation>
    <scope>NUCLEOTIDE SEQUENCE</scope>
    <source>
        <strain evidence="1">NSGR</strain>
        <tissue evidence="1">Salivary glands</tissue>
    </source>
</reference>